<geneLocation type="plasmid" evidence="1 2">
    <name>p_unnamed</name>
</geneLocation>
<dbReference type="EMBL" id="CP071710">
    <property type="protein sequence ID" value="QVY63958.1"/>
    <property type="molecule type" value="Genomic_DNA"/>
</dbReference>
<proteinExistence type="predicted"/>
<reference evidence="1 2" key="1">
    <citation type="submission" date="2021-03" db="EMBL/GenBank/DDBJ databases">
        <title>The first data on the complete genome of the tetrodotoxin-producing bacterium.</title>
        <authorList>
            <person name="Melnikova D.I."/>
            <person name="Nijland R."/>
            <person name="Magarlamov T.Y."/>
        </authorList>
    </citation>
    <scope>NUCLEOTIDE SEQUENCE [LARGE SCALE GENOMIC DNA]</scope>
    <source>
        <strain evidence="1 2">1839</strain>
        <plasmid evidence="1 2">p_unnamed</plasmid>
    </source>
</reference>
<name>A0ABX8FIY4_9BACI</name>
<dbReference type="Proteomes" id="UP000679247">
    <property type="component" value="Plasmid p_unnamed"/>
</dbReference>
<gene>
    <name evidence="1" type="ORF">J1899_22230</name>
</gene>
<accession>A0ABX8FIY4</accession>
<keyword evidence="2" id="KW-1185">Reference proteome</keyword>
<protein>
    <submittedName>
        <fullName evidence="1">Uncharacterized protein</fullName>
    </submittedName>
</protein>
<sequence length="253" mass="29761">MFNRKLNPEIYRHNEEKKYRDISFDIQTKYSKDEPVKKLKALADQPSKYELMILADVVQDYLNIDRESVSLSSGQLDYIYRVIIDLLTHLQKELPSGVYDYSLATIRGVSEYILEEVTRNTQNKQKIKDLNQPITYEEIFMFESKIGKMGSEDLFKLTADLLQSGLDTIELLSLGLMGSNLYTRQWIVNRIARETRGLSNSLFQRDVKYLKDTIPEILVFWRNIDSLLENESPHYLQYIHTFRKNHLSLFDSI</sequence>
<evidence type="ECO:0000313" key="2">
    <source>
        <dbReference type="Proteomes" id="UP000679247"/>
    </source>
</evidence>
<organism evidence="1 2">
    <name type="scientific">Cytobacillus gottheilii</name>
    <dbReference type="NCBI Taxonomy" id="859144"/>
    <lineage>
        <taxon>Bacteria</taxon>
        <taxon>Bacillati</taxon>
        <taxon>Bacillota</taxon>
        <taxon>Bacilli</taxon>
        <taxon>Bacillales</taxon>
        <taxon>Bacillaceae</taxon>
        <taxon>Cytobacillus</taxon>
    </lineage>
</organism>
<evidence type="ECO:0000313" key="1">
    <source>
        <dbReference type="EMBL" id="QVY63958.1"/>
    </source>
</evidence>
<keyword evidence="1" id="KW-0614">Plasmid</keyword>
<dbReference type="RefSeq" id="WP_214479018.1">
    <property type="nucleotide sequence ID" value="NZ_CP071710.1"/>
</dbReference>